<dbReference type="PANTHER" id="PTHR30126:SF99">
    <property type="entry name" value="TRANSCRIPTIONAL REGULATOR LYSR FAMILY"/>
    <property type="match status" value="1"/>
</dbReference>
<dbReference type="GO" id="GO:0003700">
    <property type="term" value="F:DNA-binding transcription factor activity"/>
    <property type="evidence" value="ECO:0007669"/>
    <property type="project" value="InterPro"/>
</dbReference>
<dbReference type="PANTHER" id="PTHR30126">
    <property type="entry name" value="HTH-TYPE TRANSCRIPTIONAL REGULATOR"/>
    <property type="match status" value="1"/>
</dbReference>
<evidence type="ECO:0000256" key="4">
    <source>
        <dbReference type="ARBA" id="ARBA00023015"/>
    </source>
</evidence>
<name>A0A151KSW5_9VIBR</name>
<evidence type="ECO:0000313" key="9">
    <source>
        <dbReference type="Proteomes" id="UP000075346"/>
    </source>
</evidence>
<dbReference type="PRINTS" id="PR00039">
    <property type="entry name" value="HTHLYSR"/>
</dbReference>
<reference evidence="9" key="1">
    <citation type="submission" date="2015-12" db="EMBL/GenBank/DDBJ databases">
        <authorList>
            <person name="Shamseldin A."/>
            <person name="Moawad H."/>
            <person name="Abd El-Rahim W.M."/>
            <person name="Sadowsky M.J."/>
        </authorList>
    </citation>
    <scope>NUCLEOTIDE SEQUENCE [LARGE SCALE GENOMIC DNA]</scope>
    <source>
        <strain evidence="9">2538-88</strain>
    </source>
</reference>
<dbReference type="Pfam" id="PF03466">
    <property type="entry name" value="LysR_substrate"/>
    <property type="match status" value="1"/>
</dbReference>
<comment type="caution">
    <text evidence="8">The sequence shown here is derived from an EMBL/GenBank/DDBJ whole genome shotgun (WGS) entry which is preliminary data.</text>
</comment>
<evidence type="ECO:0000256" key="1">
    <source>
        <dbReference type="ARBA" id="ARBA00009437"/>
    </source>
</evidence>
<dbReference type="PROSITE" id="PS00092">
    <property type="entry name" value="N6_MTASE"/>
    <property type="match status" value="1"/>
</dbReference>
<evidence type="ECO:0000256" key="2">
    <source>
        <dbReference type="ARBA" id="ARBA00022603"/>
    </source>
</evidence>
<evidence type="ECO:0000256" key="6">
    <source>
        <dbReference type="ARBA" id="ARBA00023163"/>
    </source>
</evidence>
<dbReference type="GO" id="GO:0000976">
    <property type="term" value="F:transcription cis-regulatory region binding"/>
    <property type="evidence" value="ECO:0007669"/>
    <property type="project" value="TreeGrafter"/>
</dbReference>
<dbReference type="Gene3D" id="3.40.190.10">
    <property type="entry name" value="Periplasmic binding protein-like II"/>
    <property type="match status" value="2"/>
</dbReference>
<accession>A0A151KSW5</accession>
<keyword evidence="2" id="KW-0489">Methyltransferase</keyword>
<evidence type="ECO:0000256" key="5">
    <source>
        <dbReference type="ARBA" id="ARBA00023125"/>
    </source>
</evidence>
<dbReference type="Gene3D" id="1.10.10.10">
    <property type="entry name" value="Winged helix-like DNA-binding domain superfamily/Winged helix DNA-binding domain"/>
    <property type="match status" value="1"/>
</dbReference>
<gene>
    <name evidence="8" type="ORF">ATY37_08105</name>
</gene>
<comment type="similarity">
    <text evidence="1">Belongs to the LysR transcriptional regulatory family.</text>
</comment>
<dbReference type="RefSeq" id="WP_061898258.1">
    <property type="nucleotide sequence ID" value="NZ_LOBR01000123.1"/>
</dbReference>
<protein>
    <submittedName>
        <fullName evidence="8">LysR family transcriptional regulator</fullName>
    </submittedName>
</protein>
<feature type="domain" description="HTH lysR-type" evidence="7">
    <location>
        <begin position="2"/>
        <end position="59"/>
    </location>
</feature>
<dbReference type="InterPro" id="IPR036390">
    <property type="entry name" value="WH_DNA-bd_sf"/>
</dbReference>
<dbReference type="Pfam" id="PF00126">
    <property type="entry name" value="HTH_1"/>
    <property type="match status" value="1"/>
</dbReference>
<dbReference type="EMBL" id="LOBR01000123">
    <property type="protein sequence ID" value="KYN80474.1"/>
    <property type="molecule type" value="Genomic_DNA"/>
</dbReference>
<dbReference type="SUPFAM" id="SSF53850">
    <property type="entry name" value="Periplasmic binding protein-like II"/>
    <property type="match status" value="1"/>
</dbReference>
<keyword evidence="3" id="KW-0808">Transferase</keyword>
<evidence type="ECO:0000259" key="7">
    <source>
        <dbReference type="PROSITE" id="PS50931"/>
    </source>
</evidence>
<keyword evidence="4" id="KW-0805">Transcription regulation</keyword>
<keyword evidence="5" id="KW-0238">DNA-binding</keyword>
<evidence type="ECO:0000313" key="8">
    <source>
        <dbReference type="EMBL" id="KYN80474.1"/>
    </source>
</evidence>
<keyword evidence="6" id="KW-0804">Transcription</keyword>
<dbReference type="InterPro" id="IPR000847">
    <property type="entry name" value="LysR_HTH_N"/>
</dbReference>
<dbReference type="InterPro" id="IPR036388">
    <property type="entry name" value="WH-like_DNA-bd_sf"/>
</dbReference>
<organism evidence="8 9">
    <name type="scientific">Vibrio cidicii</name>
    <dbReference type="NCBI Taxonomy" id="1763883"/>
    <lineage>
        <taxon>Bacteria</taxon>
        <taxon>Pseudomonadati</taxon>
        <taxon>Pseudomonadota</taxon>
        <taxon>Gammaproteobacteria</taxon>
        <taxon>Vibrionales</taxon>
        <taxon>Vibrionaceae</taxon>
        <taxon>Vibrio</taxon>
    </lineage>
</organism>
<dbReference type="Proteomes" id="UP000075346">
    <property type="component" value="Unassembled WGS sequence"/>
</dbReference>
<sequence length="300" mass="33922">MLNPIWLHTFKTLVDVGHFTHTAERLHMTQPGVSQHIRKLEELCGHALIKRINKTFELTEQGKLVYEHAVKSADAEARLFASLEFDNPFAGVCKLSCSGSLALQLYPQLLSLQQAHLDLEIHLEAAPNQKIFNDLQTDKIDLGIVTQKPDERLFQSSVLGSETLCLVLPKCYKESEINADLLCDIGVIDHPDAQHYLSIYFNACALESLSKINLDKLPKSGYVNQLSQILLPVSRGLGFTVLPKSAITNFVDSESLFVVHPKTEVRETLYLVQKRNRDLAQRYHTVNRYLARIFSNPPYN</sequence>
<dbReference type="PROSITE" id="PS50931">
    <property type="entry name" value="HTH_LYSR"/>
    <property type="match status" value="1"/>
</dbReference>
<evidence type="ECO:0000256" key="3">
    <source>
        <dbReference type="ARBA" id="ARBA00022679"/>
    </source>
</evidence>
<dbReference type="GO" id="GO:0008168">
    <property type="term" value="F:methyltransferase activity"/>
    <property type="evidence" value="ECO:0007669"/>
    <property type="project" value="UniProtKB-KW"/>
</dbReference>
<dbReference type="GO" id="GO:0032259">
    <property type="term" value="P:methylation"/>
    <property type="evidence" value="ECO:0007669"/>
    <property type="project" value="UniProtKB-KW"/>
</dbReference>
<dbReference type="SUPFAM" id="SSF46785">
    <property type="entry name" value="Winged helix' DNA-binding domain"/>
    <property type="match status" value="1"/>
</dbReference>
<dbReference type="CDD" id="cd05466">
    <property type="entry name" value="PBP2_LTTR_substrate"/>
    <property type="match status" value="1"/>
</dbReference>
<dbReference type="InterPro" id="IPR005119">
    <property type="entry name" value="LysR_subst-bd"/>
</dbReference>
<dbReference type="AlphaFoldDB" id="A0A151KSW5"/>
<dbReference type="InterPro" id="IPR002052">
    <property type="entry name" value="DNA_methylase_N6_adenine_CS"/>
</dbReference>
<proteinExistence type="inferred from homology"/>